<organism evidence="2 3">
    <name type="scientific">Nonomuraea soli</name>
    <dbReference type="NCBI Taxonomy" id="1032476"/>
    <lineage>
        <taxon>Bacteria</taxon>
        <taxon>Bacillati</taxon>
        <taxon>Actinomycetota</taxon>
        <taxon>Actinomycetes</taxon>
        <taxon>Streptosporangiales</taxon>
        <taxon>Streptosporangiaceae</taxon>
        <taxon>Nonomuraea</taxon>
    </lineage>
</organism>
<name>A0A7W0HQR6_9ACTN</name>
<dbReference type="InterPro" id="IPR006045">
    <property type="entry name" value="Cupin_1"/>
</dbReference>
<keyword evidence="2" id="KW-0223">Dioxygenase</keyword>
<keyword evidence="3" id="KW-1185">Reference proteome</keyword>
<feature type="domain" description="Cupin type-1" evidence="1">
    <location>
        <begin position="33"/>
        <end position="128"/>
    </location>
</feature>
<dbReference type="InterPro" id="IPR011051">
    <property type="entry name" value="RmlC_Cupin_sf"/>
</dbReference>
<comment type="caution">
    <text evidence="2">The sequence shown here is derived from an EMBL/GenBank/DDBJ whole genome shotgun (WGS) entry which is preliminary data.</text>
</comment>
<dbReference type="InterPro" id="IPR053146">
    <property type="entry name" value="QDO-like"/>
</dbReference>
<sequence length="173" mass="18765">MSDGLLLPPGQGSPIPSAGMTLKAGSEHSAVWSVFEATVQPGFDVGAHLHTEAEEFFYVLDGELDLLAFHPRGEASGDWLTWESQSGQKVYRGGPGSSMFVPPGTPHAFTNPGTTPARMLFVVSPTGHEHYLRELADVIGRGGPPDQNAIVELRARWDIQQLTPLLPNRHTMR</sequence>
<evidence type="ECO:0000259" key="1">
    <source>
        <dbReference type="Pfam" id="PF00190"/>
    </source>
</evidence>
<reference evidence="2 3" key="1">
    <citation type="submission" date="2020-07" db="EMBL/GenBank/DDBJ databases">
        <title>Genomic Encyclopedia of Type Strains, Phase IV (KMG-IV): sequencing the most valuable type-strain genomes for metagenomic binning, comparative biology and taxonomic classification.</title>
        <authorList>
            <person name="Goeker M."/>
        </authorList>
    </citation>
    <scope>NUCLEOTIDE SEQUENCE [LARGE SCALE GENOMIC DNA]</scope>
    <source>
        <strain evidence="2 3">DSM 45533</strain>
    </source>
</reference>
<keyword evidence="2" id="KW-0560">Oxidoreductase</keyword>
<dbReference type="EMBL" id="JACDUR010000003">
    <property type="protein sequence ID" value="MBA2892165.1"/>
    <property type="molecule type" value="Genomic_DNA"/>
</dbReference>
<dbReference type="Gene3D" id="2.60.120.10">
    <property type="entry name" value="Jelly Rolls"/>
    <property type="match status" value="1"/>
</dbReference>
<dbReference type="RefSeq" id="WP_220133622.1">
    <property type="nucleotide sequence ID" value="NZ_BAABAM010000002.1"/>
</dbReference>
<gene>
    <name evidence="2" type="ORF">HNR30_003506</name>
</gene>
<dbReference type="PANTHER" id="PTHR36440:SF1">
    <property type="entry name" value="PUTATIVE (AFU_ORTHOLOGUE AFUA_8G07350)-RELATED"/>
    <property type="match status" value="1"/>
</dbReference>
<dbReference type="Proteomes" id="UP000530928">
    <property type="component" value="Unassembled WGS sequence"/>
</dbReference>
<protein>
    <submittedName>
        <fullName evidence="2">Quercetin dioxygenase-like cupin family protein</fullName>
    </submittedName>
</protein>
<dbReference type="PANTHER" id="PTHR36440">
    <property type="entry name" value="PUTATIVE (AFU_ORTHOLOGUE AFUA_8G07350)-RELATED"/>
    <property type="match status" value="1"/>
</dbReference>
<accession>A0A7W0HQR6</accession>
<dbReference type="SUPFAM" id="SSF51182">
    <property type="entry name" value="RmlC-like cupins"/>
    <property type="match status" value="1"/>
</dbReference>
<dbReference type="GO" id="GO:0051213">
    <property type="term" value="F:dioxygenase activity"/>
    <property type="evidence" value="ECO:0007669"/>
    <property type="project" value="UniProtKB-KW"/>
</dbReference>
<evidence type="ECO:0000313" key="2">
    <source>
        <dbReference type="EMBL" id="MBA2892165.1"/>
    </source>
</evidence>
<dbReference type="AlphaFoldDB" id="A0A7W0HQR6"/>
<evidence type="ECO:0000313" key="3">
    <source>
        <dbReference type="Proteomes" id="UP000530928"/>
    </source>
</evidence>
<dbReference type="InterPro" id="IPR014710">
    <property type="entry name" value="RmlC-like_jellyroll"/>
</dbReference>
<dbReference type="Pfam" id="PF00190">
    <property type="entry name" value="Cupin_1"/>
    <property type="match status" value="1"/>
</dbReference>
<proteinExistence type="predicted"/>